<evidence type="ECO:0000256" key="1">
    <source>
        <dbReference type="PROSITE-ProRule" id="PRU00244"/>
    </source>
</evidence>
<feature type="transmembrane region" description="Helical" evidence="1">
    <location>
        <begin position="49"/>
        <end position="77"/>
    </location>
</feature>
<feature type="transmembrane region" description="Helical" evidence="1">
    <location>
        <begin position="89"/>
        <end position="108"/>
    </location>
</feature>
<keyword evidence="6" id="KW-1185">Reference proteome</keyword>
<dbReference type="eggNOG" id="COG5001">
    <property type="taxonomic scope" value="Bacteria"/>
</dbReference>
<dbReference type="PANTHER" id="PTHR33121">
    <property type="entry name" value="CYCLIC DI-GMP PHOSPHODIESTERASE PDEF"/>
    <property type="match status" value="1"/>
</dbReference>
<dbReference type="SMART" id="SM00052">
    <property type="entry name" value="EAL"/>
    <property type="match status" value="1"/>
</dbReference>
<feature type="transmembrane region" description="Helical" evidence="1">
    <location>
        <begin position="224"/>
        <end position="248"/>
    </location>
</feature>
<dbReference type="GO" id="GO:0008983">
    <property type="term" value="F:protein-glutamate O-methyltransferase activity"/>
    <property type="evidence" value="ECO:0007669"/>
    <property type="project" value="UniProtKB-EC"/>
</dbReference>
<evidence type="ECO:0000313" key="6">
    <source>
        <dbReference type="Proteomes" id="UP000006242"/>
    </source>
</evidence>
<reference evidence="5 6" key="2">
    <citation type="journal article" date="2013" name="PLoS ONE">
        <title>INDIGO - INtegrated Data Warehouse of MIcrobial GenOmes with Examples from the Red Sea Extremophiles.</title>
        <authorList>
            <person name="Alam I."/>
            <person name="Antunes A."/>
            <person name="Kamau A.A."/>
            <person name="Ba Alawi W."/>
            <person name="Kalkatawi M."/>
            <person name="Stingl U."/>
            <person name="Bajic V.B."/>
        </authorList>
    </citation>
    <scope>NUCLEOTIDE SEQUENCE [LARGE SCALE GENOMIC DNA]</scope>
    <source>
        <strain evidence="5 6">E1L3A</strain>
    </source>
</reference>
<evidence type="ECO:0000259" key="3">
    <source>
        <dbReference type="PROSITE" id="PS50887"/>
    </source>
</evidence>
<feature type="domain" description="GGDEF" evidence="3">
    <location>
        <begin position="304"/>
        <end position="434"/>
    </location>
</feature>
<evidence type="ECO:0000313" key="5">
    <source>
        <dbReference type="EMBL" id="ERJ19630.1"/>
    </source>
</evidence>
<dbReference type="CDD" id="cd01948">
    <property type="entry name" value="EAL"/>
    <property type="match status" value="1"/>
</dbReference>
<feature type="domain" description="MHYT" evidence="4">
    <location>
        <begin position="17"/>
        <end position="211"/>
    </location>
</feature>
<keyword evidence="1" id="KW-0812">Transmembrane</keyword>
<dbReference type="InterPro" id="IPR005330">
    <property type="entry name" value="MHYT_dom"/>
</dbReference>
<accession>U2EP94</accession>
<keyword evidence="5" id="KW-0808">Transferase</keyword>
<dbReference type="CDD" id="cd01949">
    <property type="entry name" value="GGDEF"/>
    <property type="match status" value="1"/>
</dbReference>
<dbReference type="AlphaFoldDB" id="U2EP94"/>
<dbReference type="InterPro" id="IPR035919">
    <property type="entry name" value="EAL_sf"/>
</dbReference>
<keyword evidence="5" id="KW-0489">Methyltransferase</keyword>
<dbReference type="GO" id="GO:0071111">
    <property type="term" value="F:cyclic-guanylate-specific phosphodiesterase activity"/>
    <property type="evidence" value="ECO:0007669"/>
    <property type="project" value="InterPro"/>
</dbReference>
<dbReference type="EC" id="2.1.1.80" evidence="5"/>
<dbReference type="Pfam" id="PF03707">
    <property type="entry name" value="MHYT"/>
    <property type="match status" value="3"/>
</dbReference>
<dbReference type="Gene3D" id="3.30.70.270">
    <property type="match status" value="1"/>
</dbReference>
<dbReference type="InterPro" id="IPR001633">
    <property type="entry name" value="EAL_dom"/>
</dbReference>
<sequence>MLRRAVGAGMDFLIGTYDDRLVAASLVIVVVASYTALDLVGRIRSTQGVLLYGWLAAGAIAMGTGIWSMHFIGMLAFELPIDIGFRADMTALSWLLSVMGSLVALALLAHQRLTLARLLGGSLSLAGAIVTMHYLGMSAMHITPAVLYDRAWVAVSIAIVLAACAWALRIGFALPTSGGLSEFGRKSAGALLLGIGVAGMHYTGMQAADFPASSTSAAASELDWRWLALLICNTSLLLLATMLVAIALDRRMENRTAQLVQSLQMANVQLHHANRHDPLTNLGNRQLLRERLEQAIESAHTDRQRVALLHIGLDRFKLVNDSLGHDAGDTLLTRLAHAMSQSAPPSDTVARVGGDEFLILMTGDVGSRTLHRTCERLLALIREIDYGQTRLSGSIGVARYPIDAYDASGLLTASNMAMYSAKRAGRDQYAFFTSELAQRVERDVTIQNELGNAIDRGQILPYYQPKYDVRTRRLVGAEALARWQHPTEGFVPPDRFIAIAERSRQISDLQNCMLRAICSDMRDWRSKGLLVPPIAFNLSASCLRDPDLPDFIASMLSEFELSARDLICEITETAAVPEIEQALDTLGTLRNLGIRISIDDFGTGLSSMSYLRDLPIDQLKIDRAFVARLGQNVDHGNAIVRSIIDLAHSLKLDVVAEGVELESQLSTLAELHCDQVQGYLFSPAVDADAFSAFLNRSTRIRTRPQQ</sequence>
<dbReference type="InterPro" id="IPR000160">
    <property type="entry name" value="GGDEF_dom"/>
</dbReference>
<dbReference type="GO" id="GO:0016020">
    <property type="term" value="C:membrane"/>
    <property type="evidence" value="ECO:0007669"/>
    <property type="project" value="UniProtKB-UniRule"/>
</dbReference>
<dbReference type="SUPFAM" id="SSF55073">
    <property type="entry name" value="Nucleotide cyclase"/>
    <property type="match status" value="1"/>
</dbReference>
<dbReference type="GO" id="GO:0032259">
    <property type="term" value="P:methylation"/>
    <property type="evidence" value="ECO:0007669"/>
    <property type="project" value="UniProtKB-KW"/>
</dbReference>
<feature type="transmembrane region" description="Helical" evidence="1">
    <location>
        <begin position="20"/>
        <end position="37"/>
    </location>
</feature>
<proteinExistence type="predicted"/>
<reference evidence="5 6" key="1">
    <citation type="journal article" date="2011" name="J. Bacteriol.">
        <title>Genome sequence of Salinisphaera shabanensis, a gammaproteobacterium from the harsh, variable environment of the brine-seawater interface of the Shaban Deep in the Red Sea.</title>
        <authorList>
            <person name="Antunes A."/>
            <person name="Alam I."/>
            <person name="Bajic V.B."/>
            <person name="Stingl U."/>
        </authorList>
    </citation>
    <scope>NUCLEOTIDE SEQUENCE [LARGE SCALE GENOMIC DNA]</scope>
    <source>
        <strain evidence="5 6">E1L3A</strain>
    </source>
</reference>
<dbReference type="PROSITE" id="PS50887">
    <property type="entry name" value="GGDEF"/>
    <property type="match status" value="1"/>
</dbReference>
<feature type="transmembrane region" description="Helical" evidence="1">
    <location>
        <begin position="115"/>
        <end position="136"/>
    </location>
</feature>
<dbReference type="Pfam" id="PF00563">
    <property type="entry name" value="EAL"/>
    <property type="match status" value="1"/>
</dbReference>
<dbReference type="InterPro" id="IPR050706">
    <property type="entry name" value="Cyclic-di-GMP_PDE-like"/>
</dbReference>
<feature type="domain" description="EAL" evidence="2">
    <location>
        <begin position="443"/>
        <end position="698"/>
    </location>
</feature>
<dbReference type="InterPro" id="IPR043128">
    <property type="entry name" value="Rev_trsase/Diguanyl_cyclase"/>
</dbReference>
<keyword evidence="1" id="KW-1133">Transmembrane helix</keyword>
<dbReference type="NCBIfam" id="TIGR00254">
    <property type="entry name" value="GGDEF"/>
    <property type="match status" value="1"/>
</dbReference>
<dbReference type="EMBL" id="AFNV02000008">
    <property type="protein sequence ID" value="ERJ19630.1"/>
    <property type="molecule type" value="Genomic_DNA"/>
</dbReference>
<evidence type="ECO:0000259" key="2">
    <source>
        <dbReference type="PROSITE" id="PS50883"/>
    </source>
</evidence>
<gene>
    <name evidence="5" type="ORF">SSPSH_001400</name>
</gene>
<keyword evidence="1" id="KW-0472">Membrane</keyword>
<dbReference type="PROSITE" id="PS50883">
    <property type="entry name" value="EAL"/>
    <property type="match status" value="1"/>
</dbReference>
<dbReference type="Proteomes" id="UP000006242">
    <property type="component" value="Unassembled WGS sequence"/>
</dbReference>
<dbReference type="PROSITE" id="PS50924">
    <property type="entry name" value="MHYT"/>
    <property type="match status" value="1"/>
</dbReference>
<name>U2EP94_9GAMM</name>
<dbReference type="Gene3D" id="3.20.20.450">
    <property type="entry name" value="EAL domain"/>
    <property type="match status" value="1"/>
</dbReference>
<organism evidence="5 6">
    <name type="scientific">Salinisphaera shabanensis E1L3A</name>
    <dbReference type="NCBI Taxonomy" id="1033802"/>
    <lineage>
        <taxon>Bacteria</taxon>
        <taxon>Pseudomonadati</taxon>
        <taxon>Pseudomonadota</taxon>
        <taxon>Gammaproteobacteria</taxon>
        <taxon>Salinisphaerales</taxon>
        <taxon>Salinisphaeraceae</taxon>
        <taxon>Salinisphaera</taxon>
    </lineage>
</organism>
<protein>
    <submittedName>
        <fullName evidence="5">Two-component system chemotaxis family CheB-CheR fusion protein</fullName>
        <ecNumber evidence="5">2.1.1.80</ecNumber>
    </submittedName>
</protein>
<dbReference type="SUPFAM" id="SSF141868">
    <property type="entry name" value="EAL domain-like"/>
    <property type="match status" value="1"/>
</dbReference>
<comment type="caution">
    <text evidence="5">The sequence shown here is derived from an EMBL/GenBank/DDBJ whole genome shotgun (WGS) entry which is preliminary data.</text>
</comment>
<dbReference type="STRING" id="1033802.SSPSH_001400"/>
<dbReference type="InterPro" id="IPR029787">
    <property type="entry name" value="Nucleotide_cyclase"/>
</dbReference>
<dbReference type="PANTHER" id="PTHR33121:SF79">
    <property type="entry name" value="CYCLIC DI-GMP PHOSPHODIESTERASE PDED-RELATED"/>
    <property type="match status" value="1"/>
</dbReference>
<evidence type="ECO:0000259" key="4">
    <source>
        <dbReference type="PROSITE" id="PS50924"/>
    </source>
</evidence>
<dbReference type="SMART" id="SM00267">
    <property type="entry name" value="GGDEF"/>
    <property type="match status" value="1"/>
</dbReference>
<feature type="transmembrane region" description="Helical" evidence="1">
    <location>
        <begin position="187"/>
        <end position="204"/>
    </location>
</feature>
<feature type="transmembrane region" description="Helical" evidence="1">
    <location>
        <begin position="151"/>
        <end position="175"/>
    </location>
</feature>
<dbReference type="Pfam" id="PF00990">
    <property type="entry name" value="GGDEF"/>
    <property type="match status" value="1"/>
</dbReference>